<feature type="transmembrane region" description="Helical" evidence="1">
    <location>
        <begin position="30"/>
        <end position="51"/>
    </location>
</feature>
<keyword evidence="1" id="KW-1133">Transmembrane helix</keyword>
<organism evidence="2 3">
    <name type="scientific">Rubripirellula reticaptiva</name>
    <dbReference type="NCBI Taxonomy" id="2528013"/>
    <lineage>
        <taxon>Bacteria</taxon>
        <taxon>Pseudomonadati</taxon>
        <taxon>Planctomycetota</taxon>
        <taxon>Planctomycetia</taxon>
        <taxon>Pirellulales</taxon>
        <taxon>Pirellulaceae</taxon>
        <taxon>Rubripirellula</taxon>
    </lineage>
</organism>
<dbReference type="Proteomes" id="UP000317977">
    <property type="component" value="Unassembled WGS sequence"/>
</dbReference>
<name>A0A5C6F4Q8_9BACT</name>
<keyword evidence="1" id="KW-0812">Transmembrane</keyword>
<protein>
    <submittedName>
        <fullName evidence="2">Uncharacterized protein</fullName>
    </submittedName>
</protein>
<dbReference type="EMBL" id="SJPX01000002">
    <property type="protein sequence ID" value="TWU55494.1"/>
    <property type="molecule type" value="Genomic_DNA"/>
</dbReference>
<keyword evidence="1" id="KW-0472">Membrane</keyword>
<dbReference type="AlphaFoldDB" id="A0A5C6F4Q8"/>
<reference evidence="2 3" key="1">
    <citation type="submission" date="2019-02" db="EMBL/GenBank/DDBJ databases">
        <title>Deep-cultivation of Planctomycetes and their phenomic and genomic characterization uncovers novel biology.</title>
        <authorList>
            <person name="Wiegand S."/>
            <person name="Jogler M."/>
            <person name="Boedeker C."/>
            <person name="Pinto D."/>
            <person name="Vollmers J."/>
            <person name="Rivas-Marin E."/>
            <person name="Kohn T."/>
            <person name="Peeters S.H."/>
            <person name="Heuer A."/>
            <person name="Rast P."/>
            <person name="Oberbeckmann S."/>
            <person name="Bunk B."/>
            <person name="Jeske O."/>
            <person name="Meyerdierks A."/>
            <person name="Storesund J.E."/>
            <person name="Kallscheuer N."/>
            <person name="Luecker S."/>
            <person name="Lage O.M."/>
            <person name="Pohl T."/>
            <person name="Merkel B.J."/>
            <person name="Hornburger P."/>
            <person name="Mueller R.-W."/>
            <person name="Bruemmer F."/>
            <person name="Labrenz M."/>
            <person name="Spormann A.M."/>
            <person name="Op Den Camp H."/>
            <person name="Overmann J."/>
            <person name="Amann R."/>
            <person name="Jetten M.S.M."/>
            <person name="Mascher T."/>
            <person name="Medema M.H."/>
            <person name="Devos D.P."/>
            <person name="Kaster A.-K."/>
            <person name="Ovreas L."/>
            <person name="Rohde M."/>
            <person name="Galperin M.Y."/>
            <person name="Jogler C."/>
        </authorList>
    </citation>
    <scope>NUCLEOTIDE SEQUENCE [LARGE SCALE GENOMIC DNA]</scope>
    <source>
        <strain evidence="2 3">Poly59</strain>
    </source>
</reference>
<proteinExistence type="predicted"/>
<evidence type="ECO:0000313" key="3">
    <source>
        <dbReference type="Proteomes" id="UP000317977"/>
    </source>
</evidence>
<evidence type="ECO:0000256" key="1">
    <source>
        <dbReference type="SAM" id="Phobius"/>
    </source>
</evidence>
<accession>A0A5C6F4Q8</accession>
<evidence type="ECO:0000313" key="2">
    <source>
        <dbReference type="EMBL" id="TWU55494.1"/>
    </source>
</evidence>
<sequence length="612" mass="67802">MTEHDTANANANVTLPSNASAIEDKRDLRYALATMAFAALVAAVLLYGGWWRQARLPAKYEALHDAAEADYEQQLAIPAADRDPDVFFTLGSRVDVLSRRLYRYSIDPSRQWQRSEFLRAHAHRLSRLVQSPDDWSDPALLEDAAQRIGGYLRDSQEMAEKVLRSNSIYSSDANLRRIEDALANSSLDQTQINEYRELLDSVILQADDHRRSADSGSKDQDFQKRSRLTRRRAALLSGILLFESAWDDAPNDSPLIANQQSIDRAVLELTELRSSLTDENDVGNRLLDTIALALRSQLDPTQPQDPPEDEVSNHDDFSDALASLYTESIISDSKLNTSTHLVDWLPGLAACCLQENWSRANELIRRAGRQDALSSSEVSFIRRWTAKFICRLMVSKGRASSEASEGASMSDGLSLAIAMDAGGDETCSMLYTIARLRSKTESPNVEPSIASRFASATDSAMAIPSQPASLVSAMIAAGMDADTEKQIEIAETAEMLQSDLPTRVAFVALWRYSVVAPPANVSISNDQAISTRDDREAAIWSQIIEALIDPDAQDSSGLAYCQLAQSAWQFHNNKIDESFKNLIQARDKLGPHPIVGQLERAHADRKMSKLNR</sequence>
<comment type="caution">
    <text evidence="2">The sequence shown here is derived from an EMBL/GenBank/DDBJ whole genome shotgun (WGS) entry which is preliminary data.</text>
</comment>
<keyword evidence="3" id="KW-1185">Reference proteome</keyword>
<gene>
    <name evidence="2" type="ORF">Poly59_17930</name>
</gene>